<dbReference type="InterPro" id="IPR008686">
    <property type="entry name" value="RNA_pol_mitovir"/>
</dbReference>
<dbReference type="PANTHER" id="PTHR34456:SF13">
    <property type="entry name" value="REVERSE TRANSCRIPTASE DOMAIN-CONTAINING PROTEIN"/>
    <property type="match status" value="1"/>
</dbReference>
<protein>
    <submittedName>
        <fullName evidence="1">RNA-dependent RNA polymerase</fullName>
    </submittedName>
</protein>
<dbReference type="Pfam" id="PF05919">
    <property type="entry name" value="Mitovir_RNA_pol"/>
    <property type="match status" value="1"/>
</dbReference>
<keyword evidence="1" id="KW-0696">RNA-directed RNA polymerase</keyword>
<dbReference type="GO" id="GO:0003968">
    <property type="term" value="F:RNA-directed RNA polymerase activity"/>
    <property type="evidence" value="ECO:0007669"/>
    <property type="project" value="UniProtKB-KW"/>
</dbReference>
<dbReference type="PANTHER" id="PTHR34456">
    <property type="entry name" value="MITOVIRUS RNA-DEPENDENT RNA POLYMERASE"/>
    <property type="match status" value="1"/>
</dbReference>
<evidence type="ECO:0000313" key="1">
    <source>
        <dbReference type="EMBL" id="QXN75383.1"/>
    </source>
</evidence>
<proteinExistence type="predicted"/>
<organism evidence="1">
    <name type="scientific">Grapevine-associated mitovirus 8</name>
    <dbReference type="NCBI Taxonomy" id="2814321"/>
    <lineage>
        <taxon>Viruses</taxon>
        <taxon>Riboviria</taxon>
        <taxon>Orthornavirae</taxon>
        <taxon>Lenarviricota</taxon>
        <taxon>Howeltoviricetes</taxon>
        <taxon>Cryppavirales</taxon>
        <taxon>Mitoviridae</taxon>
        <taxon>Mitovirus</taxon>
    </lineage>
</organism>
<keyword evidence="1" id="KW-0808">Transferase</keyword>
<accession>A0A8F5RCU2</accession>
<sequence>MGAYSSWAMLALTHHVLVRYSARLVGIHNFQGYALLGDDIVIANDDVASSYLDVMKTLGVKINLSKSVQSYDFAEFAKVWVGPKCDISPIGAGVLLQASRNRYYVTRLILDLLDRKILRVPGWSLLKTYIETSPDFIRKGIYKVYWALFLTALVSRENPGKSSVFLNEFVGLDFSGFPDRNGKRWSVESVFGLVEERLKKDKRRLYESMKFLLLNAVRVTQTRGQFFYPGDLFFVLFKPGFWYYLLSGLRSLNEITDRHIWIASNRMALDKYRLSCQRQPFTLEYLLSLADIVNVKSINWLEQERIRDQNSLVSKLSNNYSLRDTLYCDPTFVRSIVMPLRLDVEKSYPPLRSPASNWPSYVGVW</sequence>
<dbReference type="EMBL" id="MW648477">
    <property type="protein sequence ID" value="QXN75383.1"/>
    <property type="molecule type" value="Genomic_RNA"/>
</dbReference>
<reference evidence="1" key="1">
    <citation type="submission" date="2021-02" db="EMBL/GenBank/DDBJ databases">
        <title>The hidden world within plants: metatranscriptomics unveil the complexity of wood microbiomes in grapevine.</title>
        <authorList>
            <person name="Nerva L."/>
            <person name="Garcia J.F."/>
            <person name="Favaretto F."/>
            <person name="Giudice G."/>
            <person name="Moffa L."/>
            <person name="Dario C."/>
            <person name="Riccardo V."/>
            <person name="Gambino G."/>
            <person name="Chitarra W."/>
        </authorList>
    </citation>
    <scope>NUCLEOTIDE SEQUENCE</scope>
</reference>
<name>A0A8F5RCU2_9VIRU</name>
<keyword evidence="1" id="KW-0548">Nucleotidyltransferase</keyword>